<feature type="region of interest" description="Disordered" evidence="1">
    <location>
        <begin position="441"/>
        <end position="485"/>
    </location>
</feature>
<feature type="region of interest" description="Disordered" evidence="1">
    <location>
        <begin position="1"/>
        <end position="65"/>
    </location>
</feature>
<name>A0AAX7UT88_ASTCA</name>
<evidence type="ECO:0000313" key="3">
    <source>
        <dbReference type="Proteomes" id="UP000265100"/>
    </source>
</evidence>
<feature type="compositionally biased region" description="Polar residues" evidence="1">
    <location>
        <begin position="116"/>
        <end position="128"/>
    </location>
</feature>
<protein>
    <submittedName>
        <fullName evidence="2">Uncharacterized protein</fullName>
    </submittedName>
</protein>
<dbReference type="GeneTree" id="ENSGT00530000068920"/>
<dbReference type="AlphaFoldDB" id="A0AAX7UT88"/>
<feature type="region of interest" description="Disordered" evidence="1">
    <location>
        <begin position="226"/>
        <end position="283"/>
    </location>
</feature>
<dbReference type="Proteomes" id="UP000265100">
    <property type="component" value="Chromosome 20"/>
</dbReference>
<reference evidence="2 3" key="1">
    <citation type="submission" date="2018-05" db="EMBL/GenBank/DDBJ databases">
        <authorList>
            <person name="Datahose"/>
        </authorList>
    </citation>
    <scope>NUCLEOTIDE SEQUENCE</scope>
</reference>
<feature type="region of interest" description="Disordered" evidence="1">
    <location>
        <begin position="82"/>
        <end position="210"/>
    </location>
</feature>
<keyword evidence="3" id="KW-1185">Reference proteome</keyword>
<evidence type="ECO:0000313" key="2">
    <source>
        <dbReference type="Ensembl" id="ENSACLP00000067921.1"/>
    </source>
</evidence>
<feature type="compositionally biased region" description="Low complexity" evidence="1">
    <location>
        <begin position="201"/>
        <end position="210"/>
    </location>
</feature>
<reference evidence="2" key="3">
    <citation type="submission" date="2025-08" db="UniProtKB">
        <authorList>
            <consortium name="Ensembl"/>
        </authorList>
    </citation>
    <scope>IDENTIFICATION</scope>
</reference>
<feature type="region of interest" description="Disordered" evidence="1">
    <location>
        <begin position="326"/>
        <end position="346"/>
    </location>
</feature>
<dbReference type="Ensembl" id="ENSACLT00000083097.1">
    <property type="protein sequence ID" value="ENSACLP00000067921.1"/>
    <property type="gene ID" value="ENSACLG00000002524.2"/>
</dbReference>
<organism evidence="2 3">
    <name type="scientific">Astatotilapia calliptera</name>
    <name type="common">Eastern happy</name>
    <name type="synonym">Chromis callipterus</name>
    <dbReference type="NCBI Taxonomy" id="8154"/>
    <lineage>
        <taxon>Eukaryota</taxon>
        <taxon>Metazoa</taxon>
        <taxon>Chordata</taxon>
        <taxon>Craniata</taxon>
        <taxon>Vertebrata</taxon>
        <taxon>Euteleostomi</taxon>
        <taxon>Actinopterygii</taxon>
        <taxon>Neopterygii</taxon>
        <taxon>Teleostei</taxon>
        <taxon>Neoteleostei</taxon>
        <taxon>Acanthomorphata</taxon>
        <taxon>Ovalentaria</taxon>
        <taxon>Cichlomorphae</taxon>
        <taxon>Cichliformes</taxon>
        <taxon>Cichlidae</taxon>
        <taxon>African cichlids</taxon>
        <taxon>Pseudocrenilabrinae</taxon>
        <taxon>Haplochromini</taxon>
        <taxon>Astatotilapia</taxon>
    </lineage>
</organism>
<sequence>MDSSPILRQQSQNKIRSDFMRMKNEQNKKVADPKPSKPMSGSHLSNKDIENKDPGSSATGKKAPLQAGISRLPVLAKSLHLQTPSDFSQSHCRWEEKPLARKAPKKKPLTRPVPFNLSQPKSTRTAAENQPLAVPKLWTHANTKPSKHPTALKGNKDSTKAAGKPLGKTTEDASHLSGPTGPSSTFQTSSLSTAMSSRPDSAATSAQSAPSAEVYLNSMNLLSLKDHSKTAHASRTTQCNSSKGEKGENFQPDHAALLSILRNEGVGVTGPAPTTPQSKPYNYLPQRVSIMTSRQKAGAPAGSVKSVQFSPDPAALQSILQNEGVKAGGPVGTTPRSSVCPPSRATSIYTAQRVPVRKNRPEATAVPATASAALKETALNKWTPQRVRNTRHQPLSAMKWHQSPYGTPGFKSCKTNLQPQQEAPAETLQWMAEVVQRLFDEEEEEQSANVTEKDCEQRPVQASASISHCDKEEEKSRSNDDDDEEKLVGEQMFLQAQHRESVIFFSTGKKLFRVPRLEKLGDSALQDQRAPVSPEERKGLPVHGEVLAVPEPSCKITPAVQRPHRDLVGQKTCSVSSAVLMLRKRFPPLEELRLDEEVATYTSASVGAPPGFAPLRPSCGNPLASILHFEESTRFVPIGSDLSSGPPSPLQDS</sequence>
<reference evidence="3" key="2">
    <citation type="submission" date="2023-03" db="EMBL/GenBank/DDBJ databases">
        <authorList>
            <consortium name="Wellcome Sanger Institute Data Sharing"/>
        </authorList>
    </citation>
    <scope>NUCLEOTIDE SEQUENCE [LARGE SCALE GENOMIC DNA]</scope>
</reference>
<evidence type="ECO:0000256" key="1">
    <source>
        <dbReference type="SAM" id="MobiDB-lite"/>
    </source>
</evidence>
<feature type="compositionally biased region" description="Basic residues" evidence="1">
    <location>
        <begin position="100"/>
        <end position="109"/>
    </location>
</feature>
<feature type="compositionally biased region" description="Basic and acidic residues" evidence="1">
    <location>
        <begin position="15"/>
        <end position="35"/>
    </location>
</feature>
<feature type="compositionally biased region" description="Polar residues" evidence="1">
    <location>
        <begin position="180"/>
        <end position="199"/>
    </location>
</feature>
<feature type="compositionally biased region" description="Basic and acidic residues" evidence="1">
    <location>
        <begin position="468"/>
        <end position="479"/>
    </location>
</feature>
<feature type="compositionally biased region" description="Polar residues" evidence="1">
    <location>
        <begin position="1"/>
        <end position="14"/>
    </location>
</feature>
<feature type="compositionally biased region" description="Polar residues" evidence="1">
    <location>
        <begin position="82"/>
        <end position="91"/>
    </location>
</feature>
<feature type="compositionally biased region" description="Polar residues" evidence="1">
    <location>
        <begin position="231"/>
        <end position="242"/>
    </location>
</feature>
<reference evidence="2" key="4">
    <citation type="submission" date="2025-09" db="UniProtKB">
        <authorList>
            <consortium name="Ensembl"/>
        </authorList>
    </citation>
    <scope>IDENTIFICATION</scope>
</reference>
<proteinExistence type="predicted"/>
<accession>A0AAX7UT88</accession>